<keyword evidence="1" id="KW-1133">Transmembrane helix</keyword>
<feature type="transmembrane region" description="Helical" evidence="1">
    <location>
        <begin position="102"/>
        <end position="121"/>
    </location>
</feature>
<gene>
    <name evidence="2" type="ORF">RW095_19670</name>
</gene>
<sequence>MKAHVIIGLAAIGAFAITLFIGWYDGVDYLIRGRDQAFWTMEGLLAALAVYLFMRTKLLRAATVFGSRRARILTTVVAFFIVFVEAWYGGLNPFMRGHGQGGILFTACVAAFLCWACPLWARPESRRCTESP</sequence>
<keyword evidence="3" id="KW-1185">Reference proteome</keyword>
<proteinExistence type="predicted"/>
<organism evidence="2 3">
    <name type="scientific">Paraburkholderia kirstenboschensis</name>
    <dbReference type="NCBI Taxonomy" id="1245436"/>
    <lineage>
        <taxon>Bacteria</taxon>
        <taxon>Pseudomonadati</taxon>
        <taxon>Pseudomonadota</taxon>
        <taxon>Betaproteobacteria</taxon>
        <taxon>Burkholderiales</taxon>
        <taxon>Burkholderiaceae</taxon>
        <taxon>Paraburkholderia</taxon>
    </lineage>
</organism>
<protein>
    <recommendedName>
        <fullName evidence="4">Transmembrane protein</fullName>
    </recommendedName>
</protein>
<keyword evidence="1" id="KW-0472">Membrane</keyword>
<feature type="transmembrane region" description="Helical" evidence="1">
    <location>
        <begin position="5"/>
        <end position="24"/>
    </location>
</feature>
<evidence type="ECO:0000256" key="1">
    <source>
        <dbReference type="SAM" id="Phobius"/>
    </source>
</evidence>
<dbReference type="RefSeq" id="WP_317017769.1">
    <property type="nucleotide sequence ID" value="NZ_CP136512.1"/>
</dbReference>
<evidence type="ECO:0000313" key="3">
    <source>
        <dbReference type="Proteomes" id="UP001302652"/>
    </source>
</evidence>
<reference evidence="2 3" key="1">
    <citation type="submission" date="2023-10" db="EMBL/GenBank/DDBJ databases">
        <title>Surface-active antibiotics is a multifunctional adaptation for post-fire microbes.</title>
        <authorList>
            <person name="Liu M.D."/>
            <person name="Du Y."/>
            <person name="Koupaei S.K."/>
            <person name="Kim N.R."/>
            <person name="Zhang W."/>
            <person name="Traxler M.F."/>
        </authorList>
    </citation>
    <scope>NUCLEOTIDE SEQUENCE [LARGE SCALE GENOMIC DNA]</scope>
    <source>
        <strain evidence="2 3">F3</strain>
    </source>
</reference>
<evidence type="ECO:0000313" key="2">
    <source>
        <dbReference type="EMBL" id="WOD15496.1"/>
    </source>
</evidence>
<dbReference type="Proteomes" id="UP001302652">
    <property type="component" value="Chromosome 2"/>
</dbReference>
<evidence type="ECO:0008006" key="4">
    <source>
        <dbReference type="Google" id="ProtNLM"/>
    </source>
</evidence>
<keyword evidence="1" id="KW-0812">Transmembrane</keyword>
<accession>A0ABZ0EE52</accession>
<dbReference type="EMBL" id="CP136512">
    <property type="protein sequence ID" value="WOD15496.1"/>
    <property type="molecule type" value="Genomic_DNA"/>
</dbReference>
<name>A0ABZ0EE52_9BURK</name>
<feature type="transmembrane region" description="Helical" evidence="1">
    <location>
        <begin position="36"/>
        <end position="54"/>
    </location>
</feature>
<feature type="transmembrane region" description="Helical" evidence="1">
    <location>
        <begin position="70"/>
        <end position="90"/>
    </location>
</feature>